<proteinExistence type="inferred from homology"/>
<protein>
    <submittedName>
        <fullName evidence="7">Putative signal peptide peptidase SppA</fullName>
        <ecNumber evidence="7">3.4.21.-</ecNumber>
    </submittedName>
</protein>
<reference evidence="7 8" key="1">
    <citation type="submission" date="2013-02" db="EMBL/GenBank/DDBJ databases">
        <title>Genome sequence of Clostridium saccharoperbutylacetonicum N1-4(HMT).</title>
        <authorList>
            <person name="Poehlein A."/>
            <person name="Daniel R."/>
        </authorList>
    </citation>
    <scope>NUCLEOTIDE SEQUENCE [LARGE SCALE GENOMIC DNA]</scope>
    <source>
        <strain evidence="8">N1-4(HMT)</strain>
    </source>
</reference>
<evidence type="ECO:0000256" key="5">
    <source>
        <dbReference type="SAM" id="SignalP"/>
    </source>
</evidence>
<dbReference type="InterPro" id="IPR001907">
    <property type="entry name" value="ClpP"/>
</dbReference>
<dbReference type="eggNOG" id="COG0616">
    <property type="taxonomic scope" value="Bacteria"/>
</dbReference>
<feature type="signal peptide" evidence="5">
    <location>
        <begin position="1"/>
        <end position="21"/>
    </location>
</feature>
<evidence type="ECO:0000256" key="1">
    <source>
        <dbReference type="ARBA" id="ARBA00008683"/>
    </source>
</evidence>
<evidence type="ECO:0000259" key="6">
    <source>
        <dbReference type="Pfam" id="PF01343"/>
    </source>
</evidence>
<dbReference type="GO" id="GO:0006508">
    <property type="term" value="P:proteolysis"/>
    <property type="evidence" value="ECO:0007669"/>
    <property type="project" value="UniProtKB-KW"/>
</dbReference>
<dbReference type="RefSeq" id="WP_015394190.1">
    <property type="nucleotide sequence ID" value="NC_020291.1"/>
</dbReference>
<evidence type="ECO:0000313" key="7">
    <source>
        <dbReference type="EMBL" id="AGF57879.1"/>
    </source>
</evidence>
<dbReference type="SUPFAM" id="SSF52096">
    <property type="entry name" value="ClpP/crotonase"/>
    <property type="match status" value="1"/>
</dbReference>
<gene>
    <name evidence="7" type="primary">sppA</name>
    <name evidence="7" type="ORF">Cspa_c41260</name>
</gene>
<dbReference type="HOGENOM" id="CLU_046540_0_1_9"/>
<dbReference type="PATRIC" id="fig|931276.5.peg.4158"/>
<sequence length="335" mass="36740">MNKKQIIGLIAAALCFVFVGAASVITNAVSNKIDNKNKDTKSTFGEMLNSNKIALPSKDFVGVVKVEGTIKSGSNSNSIFQNTESYNHKRTLKYIDDMIKSKNNKGIILYVNSPGGGVYESDELYLKLKEYKEKTGRTIWTYMASQACSGGFYIAMASDKIYANRNTWTGSIGVITSLTNVKGLYDKLGIKEIDITSGPNKAIGASGVEMTDEQRNILQGLVNEAYEQFAGVVAEGRKMDINKVKPIADGRIYSAKQALDLGLIDNIDTYENMQKNVIDTVGQSVEIFTPENKENILSSLFAKAENLKPKSDAQVISDYLEKEGNGGIMYYAKTE</sequence>
<feature type="chain" id="PRO_5039447148" evidence="5">
    <location>
        <begin position="22"/>
        <end position="335"/>
    </location>
</feature>
<dbReference type="AlphaFoldDB" id="M1MIX1"/>
<comment type="similarity">
    <text evidence="1">Belongs to the peptidase S49 family.</text>
</comment>
<dbReference type="EC" id="3.4.21.-" evidence="7"/>
<feature type="domain" description="Peptidase S49" evidence="6">
    <location>
        <begin position="134"/>
        <end position="277"/>
    </location>
</feature>
<keyword evidence="4" id="KW-0720">Serine protease</keyword>
<dbReference type="Pfam" id="PF01343">
    <property type="entry name" value="Peptidase_S49"/>
    <property type="match status" value="1"/>
</dbReference>
<dbReference type="NCBIfam" id="TIGR00706">
    <property type="entry name" value="SppA_dom"/>
    <property type="match status" value="1"/>
</dbReference>
<dbReference type="KEGG" id="csr:Cspa_c41260"/>
<dbReference type="STRING" id="36745.CLSAP_38780"/>
<dbReference type="Gene3D" id="6.20.330.10">
    <property type="match status" value="1"/>
</dbReference>
<keyword evidence="2" id="KW-0645">Protease</keyword>
<dbReference type="InterPro" id="IPR004635">
    <property type="entry name" value="Pept_S49_SppA"/>
</dbReference>
<dbReference type="Gene3D" id="3.90.226.10">
    <property type="entry name" value="2-enoyl-CoA Hydratase, Chain A, domain 1"/>
    <property type="match status" value="1"/>
</dbReference>
<dbReference type="OrthoDB" id="9764363at2"/>
<evidence type="ECO:0000313" key="8">
    <source>
        <dbReference type="Proteomes" id="UP000011728"/>
    </source>
</evidence>
<evidence type="ECO:0000256" key="3">
    <source>
        <dbReference type="ARBA" id="ARBA00022801"/>
    </source>
</evidence>
<keyword evidence="5" id="KW-0732">Signal</keyword>
<dbReference type="CDD" id="cd07023">
    <property type="entry name" value="S49_Sppa_N_C"/>
    <property type="match status" value="1"/>
</dbReference>
<dbReference type="PRINTS" id="PR00127">
    <property type="entry name" value="CLPPROTEASEP"/>
</dbReference>
<dbReference type="GO" id="GO:0004252">
    <property type="term" value="F:serine-type endopeptidase activity"/>
    <property type="evidence" value="ECO:0007669"/>
    <property type="project" value="InterPro"/>
</dbReference>
<name>M1MIX1_9CLOT</name>
<keyword evidence="3 7" id="KW-0378">Hydrolase</keyword>
<dbReference type="InterPro" id="IPR029045">
    <property type="entry name" value="ClpP/crotonase-like_dom_sf"/>
</dbReference>
<dbReference type="EMBL" id="CP004121">
    <property type="protein sequence ID" value="AGF57879.1"/>
    <property type="molecule type" value="Genomic_DNA"/>
</dbReference>
<dbReference type="InterPro" id="IPR002142">
    <property type="entry name" value="Peptidase_S49"/>
</dbReference>
<dbReference type="PANTHER" id="PTHR42987:SF7">
    <property type="entry name" value="SIGNAL PEPTIDE PEPTIDASE SPPA-RELATED"/>
    <property type="match status" value="1"/>
</dbReference>
<dbReference type="InterPro" id="IPR047272">
    <property type="entry name" value="S49_SppA_C"/>
</dbReference>
<dbReference type="Proteomes" id="UP000011728">
    <property type="component" value="Chromosome"/>
</dbReference>
<dbReference type="PANTHER" id="PTHR42987">
    <property type="entry name" value="PEPTIDASE S49"/>
    <property type="match status" value="1"/>
</dbReference>
<evidence type="ECO:0000256" key="4">
    <source>
        <dbReference type="ARBA" id="ARBA00022825"/>
    </source>
</evidence>
<accession>M1MIX1</accession>
<organism evidence="7 8">
    <name type="scientific">Clostridium saccharoperbutylacetonicum N1-4(HMT)</name>
    <dbReference type="NCBI Taxonomy" id="931276"/>
    <lineage>
        <taxon>Bacteria</taxon>
        <taxon>Bacillati</taxon>
        <taxon>Bacillota</taxon>
        <taxon>Clostridia</taxon>
        <taxon>Eubacteriales</taxon>
        <taxon>Clostridiaceae</taxon>
        <taxon>Clostridium</taxon>
    </lineage>
</organism>
<keyword evidence="8" id="KW-1185">Reference proteome</keyword>
<dbReference type="GO" id="GO:0004176">
    <property type="term" value="F:ATP-dependent peptidase activity"/>
    <property type="evidence" value="ECO:0007669"/>
    <property type="project" value="InterPro"/>
</dbReference>
<evidence type="ECO:0000256" key="2">
    <source>
        <dbReference type="ARBA" id="ARBA00022670"/>
    </source>
</evidence>